<evidence type="ECO:0000313" key="2">
    <source>
        <dbReference type="EMBL" id="GEB57034.1"/>
    </source>
</evidence>
<gene>
    <name evidence="2" type="ORF">SGA01_26390</name>
</gene>
<evidence type="ECO:0000256" key="1">
    <source>
        <dbReference type="SAM" id="MobiDB-lite"/>
    </source>
</evidence>
<dbReference type="Proteomes" id="UP000315226">
    <property type="component" value="Unassembled WGS sequence"/>
</dbReference>
<keyword evidence="3" id="KW-1185">Reference proteome</keyword>
<feature type="compositionally biased region" description="Basic and acidic residues" evidence="1">
    <location>
        <begin position="37"/>
        <end position="50"/>
    </location>
</feature>
<sequence length="87" mass="9483">MTYRLHFPTDVFDTYKQLPEQARQDLAVCLVDAQEDRLGHSEPHGEDDGVIRTVARGHTSPLSSWSATPPAPPRSSPSPMPVGEGST</sequence>
<feature type="region of interest" description="Disordered" evidence="1">
    <location>
        <begin position="37"/>
        <end position="87"/>
    </location>
</feature>
<accession>A0A4Y3RI29</accession>
<proteinExistence type="predicted"/>
<comment type="caution">
    <text evidence="2">The sequence shown here is derived from an EMBL/GenBank/DDBJ whole genome shotgun (WGS) entry which is preliminary data.</text>
</comment>
<organism evidence="2 3">
    <name type="scientific">Streptomyces gardneri</name>
    <dbReference type="NCBI Taxonomy" id="66892"/>
    <lineage>
        <taxon>Bacteria</taxon>
        <taxon>Bacillati</taxon>
        <taxon>Actinomycetota</taxon>
        <taxon>Actinomycetes</taxon>
        <taxon>Kitasatosporales</taxon>
        <taxon>Streptomycetaceae</taxon>
        <taxon>Streptomyces</taxon>
    </lineage>
</organism>
<reference evidence="2 3" key="1">
    <citation type="submission" date="2019-06" db="EMBL/GenBank/DDBJ databases">
        <title>Whole genome shotgun sequence of Streptomyces gardneri NBRC 12865.</title>
        <authorList>
            <person name="Hosoyama A."/>
            <person name="Uohara A."/>
            <person name="Ohji S."/>
            <person name="Ichikawa N."/>
        </authorList>
    </citation>
    <scope>NUCLEOTIDE SEQUENCE [LARGE SCALE GENOMIC DNA]</scope>
    <source>
        <strain evidence="2 3">NBRC 12865</strain>
    </source>
</reference>
<feature type="compositionally biased region" description="Pro residues" evidence="1">
    <location>
        <begin position="69"/>
        <end position="80"/>
    </location>
</feature>
<dbReference type="AlphaFoldDB" id="A0A4Y3RI29"/>
<evidence type="ECO:0000313" key="3">
    <source>
        <dbReference type="Proteomes" id="UP000315226"/>
    </source>
</evidence>
<protein>
    <submittedName>
        <fullName evidence="2">Uncharacterized protein</fullName>
    </submittedName>
</protein>
<dbReference type="EMBL" id="BJMN01000015">
    <property type="protein sequence ID" value="GEB57034.1"/>
    <property type="molecule type" value="Genomic_DNA"/>
</dbReference>
<name>A0A4Y3RI29_9ACTN</name>